<dbReference type="EMBL" id="CP021255">
    <property type="protein sequence ID" value="AVD71416.1"/>
    <property type="molecule type" value="Genomic_DNA"/>
</dbReference>
<gene>
    <name evidence="1" type="ORF">CAY53_08000</name>
</gene>
<organism evidence="1 2">
    <name type="scientific">Desulfobulbus oralis</name>
    <dbReference type="NCBI Taxonomy" id="1986146"/>
    <lineage>
        <taxon>Bacteria</taxon>
        <taxon>Pseudomonadati</taxon>
        <taxon>Thermodesulfobacteriota</taxon>
        <taxon>Desulfobulbia</taxon>
        <taxon>Desulfobulbales</taxon>
        <taxon>Desulfobulbaceae</taxon>
        <taxon>Desulfobulbus</taxon>
    </lineage>
</organism>
<evidence type="ECO:0000313" key="2">
    <source>
        <dbReference type="Proteomes" id="UP000239867"/>
    </source>
</evidence>
<sequence>MAFVNEYISDEDVEKYGIAQLRDELHANYATREHWEWTRDQERDAYLIQRSHLGRDFEPEVWLLYEKGRYCAVMLHRGGLKNWLSGPIAGCGILKVFAMDG</sequence>
<dbReference type="KEGG" id="deo:CAY53_08000"/>
<keyword evidence="2" id="KW-1185">Reference proteome</keyword>
<dbReference type="OrthoDB" id="7064567at2"/>
<protein>
    <submittedName>
        <fullName evidence="1">Uncharacterized protein</fullName>
    </submittedName>
</protein>
<evidence type="ECO:0000313" key="1">
    <source>
        <dbReference type="EMBL" id="AVD71416.1"/>
    </source>
</evidence>
<name>A0A2L1GP53_9BACT</name>
<dbReference type="Proteomes" id="UP000239867">
    <property type="component" value="Chromosome"/>
</dbReference>
<reference evidence="1" key="2">
    <citation type="journal article" date="2018" name="MBio">
        <title>Insights into the evolution of host association through the isolation and characterization of a novel human periodontal pathobiont, Desulfobulbus oralis.</title>
        <authorList>
            <person name="Cross K.L."/>
            <person name="Chirania P."/>
            <person name="Xiong W."/>
            <person name="Beall C.J."/>
            <person name="Elkins J.G."/>
            <person name="Giannone R.J."/>
            <person name="Griffen A.L."/>
            <person name="Guss A.M."/>
            <person name="Hettich R.L."/>
            <person name="Joshi S.S."/>
            <person name="Mokrzan E.M."/>
            <person name="Martin R.K."/>
            <person name="Zhulin I.B."/>
            <person name="Leys E.J."/>
            <person name="Podar M."/>
        </authorList>
    </citation>
    <scope>NUCLEOTIDE SEQUENCE [LARGE SCALE GENOMIC DNA]</scope>
    <source>
        <strain evidence="1">ORNL</strain>
    </source>
</reference>
<dbReference type="RefSeq" id="WP_104936678.1">
    <property type="nucleotide sequence ID" value="NZ_CP021255.1"/>
</dbReference>
<accession>A0A2L1GP53</accession>
<dbReference type="AlphaFoldDB" id="A0A2L1GP53"/>
<reference evidence="1" key="1">
    <citation type="submission" date="2017-05" db="EMBL/GenBank/DDBJ databases">
        <authorList>
            <person name="Song R."/>
            <person name="Chenine A.L."/>
            <person name="Ruprecht R.M."/>
        </authorList>
    </citation>
    <scope>NUCLEOTIDE SEQUENCE</scope>
    <source>
        <strain evidence="1">ORNL</strain>
    </source>
</reference>
<proteinExistence type="predicted"/>